<dbReference type="InterPro" id="IPR008530">
    <property type="entry name" value="CCDC22"/>
</dbReference>
<accession>H3A607</accession>
<comment type="similarity">
    <text evidence="1">Belongs to the CCDC22 family.</text>
</comment>
<dbReference type="HOGENOM" id="CLU_024231_1_0_1"/>
<feature type="domain" description="CCDC22 coiled-coil" evidence="5">
    <location>
        <begin position="123"/>
        <end position="424"/>
    </location>
</feature>
<reference evidence="7" key="3">
    <citation type="submission" date="2025-09" db="UniProtKB">
        <authorList>
            <consortium name="Ensembl"/>
        </authorList>
    </citation>
    <scope>IDENTIFICATION</scope>
</reference>
<evidence type="ECO:0000313" key="8">
    <source>
        <dbReference type="Proteomes" id="UP000008672"/>
    </source>
</evidence>
<reference evidence="8" key="1">
    <citation type="submission" date="2011-08" db="EMBL/GenBank/DDBJ databases">
        <title>The draft genome of Latimeria chalumnae.</title>
        <authorList>
            <person name="Di Palma F."/>
            <person name="Alfoldi J."/>
            <person name="Johnson J."/>
            <person name="Berlin A."/>
            <person name="Gnerre S."/>
            <person name="Jaffe D."/>
            <person name="MacCallum I."/>
            <person name="Young S."/>
            <person name="Walker B.J."/>
            <person name="Lander E."/>
            <person name="Lindblad-Toh K."/>
        </authorList>
    </citation>
    <scope>NUCLEOTIDE SEQUENCE [LARGE SCALE GENOMIC DNA]</scope>
    <source>
        <strain evidence="8">Wild caught</strain>
    </source>
</reference>
<evidence type="ECO:0000313" key="7">
    <source>
        <dbReference type="Ensembl" id="ENSLACP00000005078.1"/>
    </source>
</evidence>
<dbReference type="PANTHER" id="PTHR15668">
    <property type="entry name" value="JM1 PROTEIN"/>
    <property type="match status" value="1"/>
</dbReference>
<dbReference type="GO" id="GO:2000060">
    <property type="term" value="P:positive regulation of ubiquitin-dependent protein catabolic process"/>
    <property type="evidence" value="ECO:0007669"/>
    <property type="project" value="TreeGrafter"/>
</dbReference>
<dbReference type="EMBL" id="AFYH01246728">
    <property type="status" value="NOT_ANNOTATED_CDS"/>
    <property type="molecule type" value="Genomic_DNA"/>
</dbReference>
<keyword evidence="3" id="KW-0175">Coiled coil</keyword>
<dbReference type="OMA" id="NIGCEFA"/>
<feature type="domain" description="CCDC22 coiled-coil" evidence="5">
    <location>
        <begin position="459"/>
        <end position="616"/>
    </location>
</feature>
<dbReference type="eggNOG" id="KOG1937">
    <property type="taxonomic scope" value="Eukaryota"/>
</dbReference>
<reference evidence="7" key="2">
    <citation type="submission" date="2025-08" db="UniProtKB">
        <authorList>
            <consortium name="Ensembl"/>
        </authorList>
    </citation>
    <scope>IDENTIFICATION</scope>
</reference>
<protein>
    <recommendedName>
        <fullName evidence="2">Coiled-coil domain-containing protein 22</fullName>
    </recommendedName>
</protein>
<dbReference type="STRING" id="7897.ENSLACP00000005078"/>
<dbReference type="InParanoid" id="H3A607"/>
<evidence type="ECO:0000256" key="1">
    <source>
        <dbReference type="ARBA" id="ARBA00006438"/>
    </source>
</evidence>
<dbReference type="PANTHER" id="PTHR15668:SF4">
    <property type="entry name" value="COILED-COIL DOMAIN-CONTAINING PROTEIN 22"/>
    <property type="match status" value="1"/>
</dbReference>
<dbReference type="EMBL" id="AFYH01246729">
    <property type="status" value="NOT_ANNOTATED_CDS"/>
    <property type="molecule type" value="Genomic_DNA"/>
</dbReference>
<proteinExistence type="inferred from homology"/>
<dbReference type="FunCoup" id="H3A607">
    <property type="interactions" value="1346"/>
</dbReference>
<dbReference type="EMBL" id="AFYH01246725">
    <property type="status" value="NOT_ANNOTATED_CDS"/>
    <property type="molecule type" value="Genomic_DNA"/>
</dbReference>
<dbReference type="InterPro" id="IPR048349">
    <property type="entry name" value="CCDC22_N"/>
</dbReference>
<dbReference type="Bgee" id="ENSLACG00000004517">
    <property type="expression patterns" value="Expressed in mesonephros and 6 other cell types or tissues"/>
</dbReference>
<evidence type="ECO:0000256" key="2">
    <source>
        <dbReference type="ARBA" id="ARBA00016694"/>
    </source>
</evidence>
<dbReference type="EMBL" id="AFYH01246727">
    <property type="status" value="NOT_ANNOTATED_CDS"/>
    <property type="molecule type" value="Genomic_DNA"/>
</dbReference>
<feature type="region of interest" description="Disordered" evidence="4">
    <location>
        <begin position="327"/>
        <end position="351"/>
    </location>
</feature>
<evidence type="ECO:0000256" key="4">
    <source>
        <dbReference type="SAM" id="MobiDB-lite"/>
    </source>
</evidence>
<evidence type="ECO:0000259" key="5">
    <source>
        <dbReference type="Pfam" id="PF05667"/>
    </source>
</evidence>
<keyword evidence="8" id="KW-1185">Reference proteome</keyword>
<evidence type="ECO:0000256" key="3">
    <source>
        <dbReference type="SAM" id="Coils"/>
    </source>
</evidence>
<name>H3A607_LATCH</name>
<dbReference type="GeneTree" id="ENSGT00390000003809"/>
<dbReference type="Pfam" id="PF05667">
    <property type="entry name" value="CCDC22_CC"/>
    <property type="match status" value="2"/>
</dbReference>
<dbReference type="Proteomes" id="UP000008672">
    <property type="component" value="Unassembled WGS sequence"/>
</dbReference>
<dbReference type="InterPro" id="IPR048348">
    <property type="entry name" value="CCDC22_CC"/>
</dbReference>
<gene>
    <name evidence="7" type="primary">CCDC22</name>
</gene>
<dbReference type="EMBL" id="AFYH01246730">
    <property type="status" value="NOT_ANNOTATED_CDS"/>
    <property type="molecule type" value="Genomic_DNA"/>
</dbReference>
<dbReference type="GO" id="GO:0097602">
    <property type="term" value="F:cullin family protein binding"/>
    <property type="evidence" value="ECO:0007669"/>
    <property type="project" value="TreeGrafter"/>
</dbReference>
<feature type="coiled-coil region" evidence="3">
    <location>
        <begin position="470"/>
        <end position="500"/>
    </location>
</feature>
<dbReference type="AlphaFoldDB" id="H3A607"/>
<dbReference type="EMBL" id="AFYH01246731">
    <property type="status" value="NOT_ANNOTATED_CDS"/>
    <property type="molecule type" value="Genomic_DNA"/>
</dbReference>
<dbReference type="Ensembl" id="ENSLACT00000005124.1">
    <property type="protein sequence ID" value="ENSLACP00000005078.1"/>
    <property type="gene ID" value="ENSLACG00000004517.1"/>
</dbReference>
<dbReference type="Pfam" id="PF21674">
    <property type="entry name" value="CCDC22_N"/>
    <property type="match status" value="1"/>
</dbReference>
<dbReference type="EMBL" id="AFYH01246726">
    <property type="status" value="NOT_ANNOTATED_CDS"/>
    <property type="molecule type" value="Genomic_DNA"/>
</dbReference>
<feature type="domain" description="CCDC22 N-terminal" evidence="6">
    <location>
        <begin position="1"/>
        <end position="82"/>
    </location>
</feature>
<sequence length="647" mass="73320">MEEVDKILIHSLRQAGSDVPDEVETIKQFSTELIVEAVVRCLRVIDPSLGNGISHLLPPGMSARFRIGMSLAQACQNKQYKMSSTGSKTGNFLAPNKWRNTKYLPGLLLSSCPRAGKSVVLQRSIAARIKEELSLLWVPPPCRTPSILRTQSSGSMKPFHTEPLTLPSNMAASTKNIPKGTWHTALDTIILLAELKDYSDKYLPPVSAQPSQHAFLPSSLLERNTADVSPVAEWETEWKSQGLLSRLSPEEYKTRKRQRLQKRIQDQLRQCAQRHAESHSVPHAASDLADLLKSYSVGEGGDVLAKGSRFTHIEKFTFTQEPEKLANQMQAAADHLPSSKKSEQDIQAQQEEEVRSLRLQLDTLSLKMEEVGTDMKKLTLTITQVEDELTQTRLAVTEKEDVIRVKKRTVDLLPDAENNLAKLQVRGRGRCLVCCFPISDLKRCLRGNSQDNRGRPVKCTGPQLESSRRLSEIKDLHERIKQTAEEARRKEGLYKQLLAEYENYPKDVSRSAYTHRILEIVGNIKKQKEEITKILSDTKELQKEINHLTGKLDRTFVVTDELVFKDAKRDEAVRKAYKYLAALHENCTQLIQTIEDTGTIMREIRDLEEQIETENGNRTLSNLERILEDYRAMKHENAALVAKMKET</sequence>
<evidence type="ECO:0000259" key="6">
    <source>
        <dbReference type="Pfam" id="PF21674"/>
    </source>
</evidence>
<organism evidence="7 8">
    <name type="scientific">Latimeria chalumnae</name>
    <name type="common">Coelacanth</name>
    <dbReference type="NCBI Taxonomy" id="7897"/>
    <lineage>
        <taxon>Eukaryota</taxon>
        <taxon>Metazoa</taxon>
        <taxon>Chordata</taxon>
        <taxon>Craniata</taxon>
        <taxon>Vertebrata</taxon>
        <taxon>Euteleostomi</taxon>
        <taxon>Coelacanthiformes</taxon>
        <taxon>Coelacanthidae</taxon>
        <taxon>Latimeria</taxon>
    </lineage>
</organism>